<name>A0A0U1LUU8_TALIS</name>
<dbReference type="Proteomes" id="UP000054383">
    <property type="component" value="Unassembled WGS sequence"/>
</dbReference>
<evidence type="ECO:0000256" key="9">
    <source>
        <dbReference type="SAM" id="Phobius"/>
    </source>
</evidence>
<reference evidence="11 12" key="1">
    <citation type="submission" date="2015-04" db="EMBL/GenBank/DDBJ databases">
        <authorList>
            <person name="Syromyatnikov M.Y."/>
            <person name="Popov V.N."/>
        </authorList>
    </citation>
    <scope>NUCLEOTIDE SEQUENCE [LARGE SCALE GENOMIC DNA]</scope>
    <source>
        <strain evidence="11">WF-38-12</strain>
    </source>
</reference>
<evidence type="ECO:0000313" key="12">
    <source>
        <dbReference type="Proteomes" id="UP000054383"/>
    </source>
</evidence>
<gene>
    <name evidence="11" type="ORF">PISL3812_04175</name>
</gene>
<dbReference type="PANTHER" id="PTHR23416:SF23">
    <property type="entry name" value="ACETYLTRANSFERASE C18B11.09C-RELATED"/>
    <property type="match status" value="1"/>
</dbReference>
<protein>
    <submittedName>
        <fullName evidence="11">Maltose O-acetyltransferase</fullName>
    </submittedName>
</protein>
<evidence type="ECO:0000256" key="8">
    <source>
        <dbReference type="SAM" id="MobiDB-lite"/>
    </source>
</evidence>
<keyword evidence="4 9" id="KW-0812">Transmembrane</keyword>
<dbReference type="GO" id="GO:0016020">
    <property type="term" value="C:membrane"/>
    <property type="evidence" value="ECO:0007669"/>
    <property type="project" value="UniProtKB-SubCell"/>
</dbReference>
<comment type="similarity">
    <text evidence="2">Belongs to the transferase hexapeptide repeat family.</text>
</comment>
<dbReference type="Gene3D" id="2.160.10.10">
    <property type="entry name" value="Hexapeptide repeat proteins"/>
    <property type="match status" value="1"/>
</dbReference>
<dbReference type="InterPro" id="IPR011004">
    <property type="entry name" value="Trimer_LpxA-like_sf"/>
</dbReference>
<keyword evidence="12" id="KW-1185">Reference proteome</keyword>
<dbReference type="FunFam" id="2.160.10.10:FF:000025">
    <property type="entry name" value="Hexapeptide-repeat containing-acetyltransferase"/>
    <property type="match status" value="1"/>
</dbReference>
<evidence type="ECO:0000256" key="6">
    <source>
        <dbReference type="ARBA" id="ARBA00023136"/>
    </source>
</evidence>
<organism evidence="11 12">
    <name type="scientific">Talaromyces islandicus</name>
    <name type="common">Penicillium islandicum</name>
    <dbReference type="NCBI Taxonomy" id="28573"/>
    <lineage>
        <taxon>Eukaryota</taxon>
        <taxon>Fungi</taxon>
        <taxon>Dikarya</taxon>
        <taxon>Ascomycota</taxon>
        <taxon>Pezizomycotina</taxon>
        <taxon>Eurotiomycetes</taxon>
        <taxon>Eurotiomycetidae</taxon>
        <taxon>Eurotiales</taxon>
        <taxon>Trichocomaceae</taxon>
        <taxon>Talaromyces</taxon>
        <taxon>Talaromyces sect. Islandici</taxon>
    </lineage>
</organism>
<keyword evidence="3 11" id="KW-0808">Transferase</keyword>
<comment type="subcellular location">
    <subcellularLocation>
        <location evidence="1">Membrane</location>
        <topology evidence="1">Multi-pass membrane protein</topology>
    </subcellularLocation>
</comment>
<accession>A0A0U1LUU8</accession>
<dbReference type="InterPro" id="IPR051159">
    <property type="entry name" value="Hexapeptide_acetyltransf"/>
</dbReference>
<feature type="transmembrane region" description="Helical" evidence="9">
    <location>
        <begin position="410"/>
        <end position="433"/>
    </location>
</feature>
<dbReference type="EMBL" id="CVMT01000003">
    <property type="protein sequence ID" value="CRG87159.1"/>
    <property type="molecule type" value="Genomic_DNA"/>
</dbReference>
<dbReference type="InterPro" id="IPR001451">
    <property type="entry name" value="Hexapep"/>
</dbReference>
<evidence type="ECO:0000313" key="11">
    <source>
        <dbReference type="EMBL" id="CRG87159.1"/>
    </source>
</evidence>
<keyword evidence="6 9" id="KW-0472">Membrane</keyword>
<dbReference type="GO" id="GO:0016407">
    <property type="term" value="F:acetyltransferase activity"/>
    <property type="evidence" value="ECO:0007669"/>
    <property type="project" value="InterPro"/>
</dbReference>
<feature type="transmembrane region" description="Helical" evidence="9">
    <location>
        <begin position="321"/>
        <end position="339"/>
    </location>
</feature>
<evidence type="ECO:0000259" key="10">
    <source>
        <dbReference type="SMART" id="SM01266"/>
    </source>
</evidence>
<dbReference type="Pfam" id="PF12464">
    <property type="entry name" value="Mac"/>
    <property type="match status" value="1"/>
</dbReference>
<evidence type="ECO:0000256" key="4">
    <source>
        <dbReference type="ARBA" id="ARBA00022692"/>
    </source>
</evidence>
<dbReference type="Pfam" id="PF01284">
    <property type="entry name" value="MARVEL"/>
    <property type="match status" value="1"/>
</dbReference>
<dbReference type="AlphaFoldDB" id="A0A0U1LUU8"/>
<feature type="compositionally biased region" description="Polar residues" evidence="8">
    <location>
        <begin position="551"/>
        <end position="566"/>
    </location>
</feature>
<evidence type="ECO:0000256" key="2">
    <source>
        <dbReference type="ARBA" id="ARBA00007274"/>
    </source>
</evidence>
<dbReference type="SUPFAM" id="SSF51161">
    <property type="entry name" value="Trimeric LpxA-like enzymes"/>
    <property type="match status" value="1"/>
</dbReference>
<feature type="region of interest" description="Disordered" evidence="8">
    <location>
        <begin position="505"/>
        <end position="566"/>
    </location>
</feature>
<dbReference type="InterPro" id="IPR008253">
    <property type="entry name" value="Marvel"/>
</dbReference>
<dbReference type="Pfam" id="PF00132">
    <property type="entry name" value="Hexapep"/>
    <property type="match status" value="1"/>
</dbReference>
<dbReference type="GO" id="GO:0008374">
    <property type="term" value="F:O-acyltransferase activity"/>
    <property type="evidence" value="ECO:0007669"/>
    <property type="project" value="TreeGrafter"/>
</dbReference>
<dbReference type="PROSITE" id="PS00101">
    <property type="entry name" value="HEXAPEP_TRANSFERASES"/>
    <property type="match status" value="1"/>
</dbReference>
<keyword evidence="7" id="KW-0012">Acyltransferase</keyword>
<feature type="transmembrane region" description="Helical" evidence="9">
    <location>
        <begin position="351"/>
        <end position="377"/>
    </location>
</feature>
<dbReference type="STRING" id="28573.A0A0U1LUU8"/>
<dbReference type="CDD" id="cd03357">
    <property type="entry name" value="LbH_MAT_GAT"/>
    <property type="match status" value="1"/>
</dbReference>
<dbReference type="InterPro" id="IPR024688">
    <property type="entry name" value="Mac_dom"/>
</dbReference>
<proteinExistence type="inferred from homology"/>
<feature type="region of interest" description="Disordered" evidence="8">
    <location>
        <begin position="464"/>
        <end position="492"/>
    </location>
</feature>
<evidence type="ECO:0000256" key="5">
    <source>
        <dbReference type="ARBA" id="ARBA00022989"/>
    </source>
</evidence>
<dbReference type="InterPro" id="IPR018357">
    <property type="entry name" value="Hexapep_transf_CS"/>
</dbReference>
<evidence type="ECO:0000256" key="3">
    <source>
        <dbReference type="ARBA" id="ARBA00022679"/>
    </source>
</evidence>
<dbReference type="SMART" id="SM01266">
    <property type="entry name" value="Mac"/>
    <property type="match status" value="1"/>
</dbReference>
<evidence type="ECO:0000256" key="1">
    <source>
        <dbReference type="ARBA" id="ARBA00004141"/>
    </source>
</evidence>
<keyword evidence="5 9" id="KW-1133">Transmembrane helix</keyword>
<sequence length="566" mass="61499">MACTEKNAKAIAIAKGLTNTPWCDDYEKMISGMVYDSFVPELIAGRLRARKLVKKYNEYLPDDATDESLAEGQNSMLKDLIGHVGKGVAIDPPFRVDYGCNIIIGDGFYANFNMVILDCALVTIGDRTKFGPGVSIFAATHPTEVQERRDSPDYSKEVTIGKDCWIGGNTVILPGVTIGDGTTVGAGSVVTKDIPSFSIAVGSPARVIKKIEAITVAEFLYLALVEVGRDAKPQAHKWNLQEAADQHEMGGERAPRSSGSLVSFNLHPSKLLLPSMRLPSASPARVKTLIHAFQAVMIFFAWALTIAVFTRGDGVDGRSGWFFGLCWLSIPALIYLVAVPTFPRARRFGNVYAFATIDGLMVILWFSGWVAVASYVAQGKSKGESDQKDSKDKKSGCDAFAYGSSSKCTISTATVIFGVIIFLLFIATSYFSFRNVIYFRRTGTMPDAVADPTFDAQTKAAFSSNTAHDFEEEDEFRSGRAGEGPSNFGHDRDEDYALLQQSEADDLGGSSHHGGVQGAYDPTSTNPGSAMHDFDTGYNGGYTQPYREDPSSYNDTSYHSTTGYNR</sequence>
<feature type="transmembrane region" description="Helical" evidence="9">
    <location>
        <begin position="289"/>
        <end position="309"/>
    </location>
</feature>
<dbReference type="PANTHER" id="PTHR23416">
    <property type="entry name" value="SIALIC ACID SYNTHASE-RELATED"/>
    <property type="match status" value="1"/>
</dbReference>
<feature type="domain" description="Maltose/galactoside acetyltransferase" evidence="10">
    <location>
        <begin position="26"/>
        <end position="86"/>
    </location>
</feature>
<evidence type="ECO:0000256" key="7">
    <source>
        <dbReference type="ARBA" id="ARBA00023315"/>
    </source>
</evidence>
<dbReference type="OrthoDB" id="5284712at2759"/>